<dbReference type="InterPro" id="IPR002048">
    <property type="entry name" value="EF_hand_dom"/>
</dbReference>
<keyword evidence="11 16" id="KW-0472">Membrane</keyword>
<sequence>MSHAPSPFVGLLDVRPFQPSEPGLPRDLVPQRDIRKYEDAARHEAKDAQEGRSASAAFQSLLDQISQQHRAEILDLEKQISSLQGMLVQLNTGTTEKLEEPLMVSDDAWQTTVQMKSEGVHCKRLRKQHQGKREMHASQLLDALNERMESDSADGSFQADPLNPDTMSDNSANDAQTPSDRWKMWLQSTAFEVIIAATLCLNVMWMAVELQIYGSMVGHALGIVANPLVQENHRASVDKVFMLGDILFTSFFALEVGLRIYVFRLDFWKVWSNYIDAAVSVASAVQVALFYMETLPVNLALLRLLRIGKLARPIRMITMSSVMASLQLLIKCVAGSVNMLFWSMCLLFFLQCVAGMIVSTICRDYIASPAHSPELRQEVFLYFGTFSRTMLTMFEVLFANWGPPCRVLVEDVSEWFSVFFLLYRCVFCFSILNVVNAVFVQQTLKTANSDEEIAFKQKERELAIYGRRVKTLFQTVDESGDGSISYDEFSKLVQSPKLKFWMSQLELEYHDLLSLFEFLDNGDGKITLTEFIEGAQRLKGNVKALDIWRIETKLEVLVQEVLHALSGEQFASVQNVFDNSSFKRIQTTRVGPVIAHPERPGAETRNDGHFALGFPSEPPSIWSSAAMPSQTLDLAAASGYVKKVLRSVAKHPAVVLLILRVIEVLVALWGRWRRHVQSRRQVLCPANELELDLVQGCLLTAENLLNLGRVEKRTLFQVSASKLLNRNEHLVSVLKDAAQRCHEQSHNCLVARWLPPDERYHILQASINAMSSLLGPNYVHQNALGDTDLFKSTWYCVTIMTPTRAENHLPDEQKVSATTQSLETCTFTDMTRTPRPTLRICLVHESELRGISDGKLQPPSWGFFNSRHAERYRMLCDFSRNFQQQSRIDGMLLEVKNTFLEFDEEDEPRYHRSSSAPPRMLRIAPEDPPFQSQMAPQDPPVQSQLNPDAPEFDFTGVSGETQFGAESYVYLPLPEYTVQEWFDYLYYLQANRVLLTPEYAAYIGELTRLLGMPMMEHLDPQTMQVHPTGRPGSYLVKWFLDFRKLKSNDKQIISPGFMLYHPCTGQFLRFLIGAFPKADDNAVDGLVRTPADSKSLSSRSPFTSERAHKAATPAFKPDGGMMKRIVSQPNLQLLQKGVPQMSIGMGRMGRDGGEAEHVKVAAATADEADRSKGACDDNCFLRLHVPHYVGPTSGFQKHIIHSTGDNGSQNKFNINLADGNSGGPPLSPGSRNGSPWASRASAAARHAEDEDLLRGKAEPTVDEPLQQLKAVLERKRTEVGLIRLRAVSADQWHSTEPQYAFAEIAKEGSSVGIAKDVLLRWFHIALWDTRRRAPDDGVGQEADTLDEESAATPLAKIESLNGTRVTLVATVDSQVWRTEGGLVSHGKSVWPASSHFIFEVFSWKSALEVQVLASSQGLTLPPFAPRVFWSSMVKLSQGPTASSASEVGSSRLEVLALIPNRWHRLKGRAICNSFVQETLWGGPGWLENSYSRHQLEREVDQERNLLGKSRQEWRQYMWELQKMKLQELQREELERLLLSCRSGRWLSDGGPPTEEQRKKDRIRSLEAKIAEMQARLAAVEEFFLEAELEAERSSDIRQNEQSLTCGRSATSTPAAGQANPNMGKGLEKLRAAAKRRA</sequence>
<dbReference type="GO" id="GO:0008331">
    <property type="term" value="F:high voltage-gated calcium channel activity"/>
    <property type="evidence" value="ECO:0007669"/>
    <property type="project" value="TreeGrafter"/>
</dbReference>
<dbReference type="PANTHER" id="PTHR45628:SF7">
    <property type="entry name" value="VOLTAGE-DEPENDENT CALCIUM CHANNEL TYPE A SUBUNIT ALPHA-1"/>
    <property type="match status" value="1"/>
</dbReference>
<keyword evidence="5" id="KW-0107">Calcium channel</keyword>
<evidence type="ECO:0000256" key="10">
    <source>
        <dbReference type="ARBA" id="ARBA00023065"/>
    </source>
</evidence>
<dbReference type="PROSITE" id="PS00018">
    <property type="entry name" value="EF_HAND_1"/>
    <property type="match status" value="1"/>
</dbReference>
<keyword evidence="4" id="KW-0109">Calcium transport</keyword>
<feature type="compositionally biased region" description="Polar residues" evidence="15">
    <location>
        <begin position="1092"/>
        <end position="1103"/>
    </location>
</feature>
<keyword evidence="9 16" id="KW-1133">Transmembrane helix</keyword>
<keyword evidence="12" id="KW-0325">Glycoprotein</keyword>
<feature type="transmembrane region" description="Helical" evidence="16">
    <location>
        <begin position="274"/>
        <end position="292"/>
    </location>
</feature>
<dbReference type="SUPFAM" id="SSF81324">
    <property type="entry name" value="Voltage-gated potassium channels"/>
    <property type="match status" value="1"/>
</dbReference>
<dbReference type="EMBL" id="LSRX01000370">
    <property type="protein sequence ID" value="OLP99219.1"/>
    <property type="molecule type" value="Genomic_DNA"/>
</dbReference>
<dbReference type="Pfam" id="PF00520">
    <property type="entry name" value="Ion_trans"/>
    <property type="match status" value="1"/>
</dbReference>
<feature type="compositionally biased region" description="Polar residues" evidence="15">
    <location>
        <begin position="165"/>
        <end position="176"/>
    </location>
</feature>
<evidence type="ECO:0000313" key="18">
    <source>
        <dbReference type="EMBL" id="OLP99219.1"/>
    </source>
</evidence>
<dbReference type="Gene3D" id="1.10.238.10">
    <property type="entry name" value="EF-hand"/>
    <property type="match status" value="1"/>
</dbReference>
<name>A0A1Q9DVL7_SYMMI</name>
<evidence type="ECO:0000256" key="8">
    <source>
        <dbReference type="ARBA" id="ARBA00022882"/>
    </source>
</evidence>
<keyword evidence="8" id="KW-0851">Voltage-gated channel</keyword>
<feature type="transmembrane region" description="Helical" evidence="16">
    <location>
        <begin position="653"/>
        <end position="672"/>
    </location>
</feature>
<evidence type="ECO:0000256" key="4">
    <source>
        <dbReference type="ARBA" id="ARBA00022568"/>
    </source>
</evidence>
<evidence type="ECO:0000256" key="1">
    <source>
        <dbReference type="ARBA" id="ARBA00004141"/>
    </source>
</evidence>
<evidence type="ECO:0000313" key="19">
    <source>
        <dbReference type="Proteomes" id="UP000186817"/>
    </source>
</evidence>
<feature type="transmembrane region" description="Helical" evidence="16">
    <location>
        <begin position="189"/>
        <end position="206"/>
    </location>
</feature>
<evidence type="ECO:0000256" key="6">
    <source>
        <dbReference type="ARBA" id="ARBA00022692"/>
    </source>
</evidence>
<evidence type="ECO:0000259" key="17">
    <source>
        <dbReference type="PROSITE" id="PS50222"/>
    </source>
</evidence>
<evidence type="ECO:0000256" key="7">
    <source>
        <dbReference type="ARBA" id="ARBA00022837"/>
    </source>
</evidence>
<dbReference type="SMART" id="SM00054">
    <property type="entry name" value="EFh"/>
    <property type="match status" value="2"/>
</dbReference>
<dbReference type="InterPro" id="IPR050599">
    <property type="entry name" value="VDCC_alpha-1_subunit"/>
</dbReference>
<dbReference type="InterPro" id="IPR027359">
    <property type="entry name" value="Volt_channel_dom_sf"/>
</dbReference>
<dbReference type="InterPro" id="IPR005821">
    <property type="entry name" value="Ion_trans_dom"/>
</dbReference>
<feature type="transmembrane region" description="Helical" evidence="16">
    <location>
        <begin position="379"/>
        <end position="401"/>
    </location>
</feature>
<feature type="compositionally biased region" description="Polar residues" evidence="15">
    <location>
        <begin position="930"/>
        <end position="942"/>
    </location>
</feature>
<evidence type="ECO:0000256" key="5">
    <source>
        <dbReference type="ARBA" id="ARBA00022673"/>
    </source>
</evidence>
<dbReference type="Gene3D" id="1.10.287.70">
    <property type="match status" value="1"/>
</dbReference>
<proteinExistence type="predicted"/>
<gene>
    <name evidence="18" type="primary">Catsper1</name>
    <name evidence="18" type="ORF">AK812_SmicGene18238</name>
</gene>
<dbReference type="PROSITE" id="PS50222">
    <property type="entry name" value="EF_HAND_2"/>
    <property type="match status" value="2"/>
</dbReference>
<feature type="region of interest" description="Disordered" evidence="15">
    <location>
        <begin position="1590"/>
        <end position="1637"/>
    </location>
</feature>
<feature type="domain" description="EF-hand" evidence="17">
    <location>
        <begin position="464"/>
        <end position="499"/>
    </location>
</feature>
<keyword evidence="6 16" id="KW-0812">Transmembrane</keyword>
<dbReference type="OrthoDB" id="440408at2759"/>
<comment type="subcellular location">
    <subcellularLocation>
        <location evidence="1">Membrane</location>
        <topology evidence="1">Multi-pass membrane protein</topology>
    </subcellularLocation>
</comment>
<organism evidence="18 19">
    <name type="scientific">Symbiodinium microadriaticum</name>
    <name type="common">Dinoflagellate</name>
    <name type="synonym">Zooxanthella microadriatica</name>
    <dbReference type="NCBI Taxonomy" id="2951"/>
    <lineage>
        <taxon>Eukaryota</taxon>
        <taxon>Sar</taxon>
        <taxon>Alveolata</taxon>
        <taxon>Dinophyceae</taxon>
        <taxon>Suessiales</taxon>
        <taxon>Symbiodiniaceae</taxon>
        <taxon>Symbiodinium</taxon>
    </lineage>
</organism>
<feature type="compositionally biased region" description="Polar residues" evidence="15">
    <location>
        <begin position="1599"/>
        <end position="1620"/>
    </location>
</feature>
<feature type="region of interest" description="Disordered" evidence="15">
    <location>
        <begin position="906"/>
        <end position="942"/>
    </location>
</feature>
<dbReference type="Gene3D" id="1.20.120.350">
    <property type="entry name" value="Voltage-gated potassium channels. Chain C"/>
    <property type="match status" value="1"/>
</dbReference>
<feature type="region of interest" description="Disordered" evidence="15">
    <location>
        <begin position="1199"/>
        <end position="1260"/>
    </location>
</feature>
<evidence type="ECO:0000256" key="9">
    <source>
        <dbReference type="ARBA" id="ARBA00022989"/>
    </source>
</evidence>
<dbReference type="GO" id="GO:0005509">
    <property type="term" value="F:calcium ion binding"/>
    <property type="evidence" value="ECO:0007669"/>
    <property type="project" value="InterPro"/>
</dbReference>
<keyword evidence="19" id="KW-1185">Reference proteome</keyword>
<dbReference type="GO" id="GO:0098703">
    <property type="term" value="P:calcium ion import across plasma membrane"/>
    <property type="evidence" value="ECO:0007669"/>
    <property type="project" value="TreeGrafter"/>
</dbReference>
<dbReference type="Proteomes" id="UP000186817">
    <property type="component" value="Unassembled WGS sequence"/>
</dbReference>
<evidence type="ECO:0000256" key="15">
    <source>
        <dbReference type="SAM" id="MobiDB-lite"/>
    </source>
</evidence>
<feature type="transmembrane region" description="Helical" evidence="16">
    <location>
        <begin position="421"/>
        <end position="440"/>
    </location>
</feature>
<evidence type="ECO:0000256" key="14">
    <source>
        <dbReference type="SAM" id="Coils"/>
    </source>
</evidence>
<feature type="transmembrane region" description="Helical" evidence="16">
    <location>
        <begin position="241"/>
        <end position="262"/>
    </location>
</feature>
<evidence type="ECO:0000256" key="3">
    <source>
        <dbReference type="ARBA" id="ARBA00022553"/>
    </source>
</evidence>
<accession>A0A1Q9DVL7</accession>
<feature type="region of interest" description="Disordered" evidence="15">
    <location>
        <begin position="150"/>
        <end position="176"/>
    </location>
</feature>
<feature type="transmembrane region" description="Helical" evidence="16">
    <location>
        <begin position="336"/>
        <end position="358"/>
    </location>
</feature>
<feature type="compositionally biased region" description="Polar residues" evidence="15">
    <location>
        <begin position="1203"/>
        <end position="1213"/>
    </location>
</feature>
<feature type="coiled-coil region" evidence="14">
    <location>
        <begin position="1555"/>
        <end position="1582"/>
    </location>
</feature>
<reference evidence="18 19" key="1">
    <citation type="submission" date="2016-02" db="EMBL/GenBank/DDBJ databases">
        <title>Genome analysis of coral dinoflagellate symbionts highlights evolutionary adaptations to a symbiotic lifestyle.</title>
        <authorList>
            <person name="Aranda M."/>
            <person name="Li Y."/>
            <person name="Liew Y.J."/>
            <person name="Baumgarten S."/>
            <person name="Simakov O."/>
            <person name="Wilson M."/>
            <person name="Piel J."/>
            <person name="Ashoor H."/>
            <person name="Bougouffa S."/>
            <person name="Bajic V.B."/>
            <person name="Ryu T."/>
            <person name="Ravasi T."/>
            <person name="Bayer T."/>
            <person name="Micklem G."/>
            <person name="Kim H."/>
            <person name="Bhak J."/>
            <person name="Lajeunesse T.C."/>
            <person name="Voolstra C.R."/>
        </authorList>
    </citation>
    <scope>NUCLEOTIDE SEQUENCE [LARGE SCALE GENOMIC DNA]</scope>
    <source>
        <strain evidence="18 19">CCMP2467</strain>
    </source>
</reference>
<dbReference type="CDD" id="cd00051">
    <property type="entry name" value="EFh"/>
    <property type="match status" value="1"/>
</dbReference>
<evidence type="ECO:0000256" key="16">
    <source>
        <dbReference type="SAM" id="Phobius"/>
    </source>
</evidence>
<evidence type="ECO:0000256" key="13">
    <source>
        <dbReference type="ARBA" id="ARBA00023303"/>
    </source>
</evidence>
<keyword evidence="2" id="KW-0813">Transport</keyword>
<keyword evidence="14" id="KW-0175">Coiled coil</keyword>
<dbReference type="PANTHER" id="PTHR45628">
    <property type="entry name" value="VOLTAGE-DEPENDENT CALCIUM CHANNEL TYPE A SUBUNIT ALPHA-1"/>
    <property type="match status" value="1"/>
</dbReference>
<feature type="compositionally biased region" description="Basic and acidic residues" evidence="15">
    <location>
        <begin position="1245"/>
        <end position="1259"/>
    </location>
</feature>
<dbReference type="InterPro" id="IPR018247">
    <property type="entry name" value="EF_Hand_1_Ca_BS"/>
</dbReference>
<evidence type="ECO:0000256" key="11">
    <source>
        <dbReference type="ARBA" id="ARBA00023136"/>
    </source>
</evidence>
<keyword evidence="7" id="KW-0106">Calcium</keyword>
<feature type="region of interest" description="Disordered" evidence="15">
    <location>
        <begin position="1091"/>
        <end position="1120"/>
    </location>
</feature>
<evidence type="ECO:0000256" key="12">
    <source>
        <dbReference type="ARBA" id="ARBA00023180"/>
    </source>
</evidence>
<evidence type="ECO:0000256" key="2">
    <source>
        <dbReference type="ARBA" id="ARBA00022448"/>
    </source>
</evidence>
<keyword evidence="10" id="KW-0406">Ion transport</keyword>
<feature type="domain" description="EF-hand" evidence="17">
    <location>
        <begin position="521"/>
        <end position="541"/>
    </location>
</feature>
<keyword evidence="13" id="KW-0407">Ion channel</keyword>
<dbReference type="InterPro" id="IPR011992">
    <property type="entry name" value="EF-hand-dom_pair"/>
</dbReference>
<protein>
    <submittedName>
        <fullName evidence="18">Cation channel sperm-associated protein 1</fullName>
    </submittedName>
</protein>
<feature type="compositionally biased region" description="Low complexity" evidence="15">
    <location>
        <begin position="1228"/>
        <end position="1244"/>
    </location>
</feature>
<keyword evidence="3" id="KW-0597">Phosphoprotein</keyword>
<dbReference type="GO" id="GO:0005891">
    <property type="term" value="C:voltage-gated calcium channel complex"/>
    <property type="evidence" value="ECO:0007669"/>
    <property type="project" value="TreeGrafter"/>
</dbReference>
<dbReference type="SUPFAM" id="SSF47473">
    <property type="entry name" value="EF-hand"/>
    <property type="match status" value="1"/>
</dbReference>
<comment type="caution">
    <text evidence="18">The sequence shown here is derived from an EMBL/GenBank/DDBJ whole genome shotgun (WGS) entry which is preliminary data.</text>
</comment>